<evidence type="ECO:0000313" key="2">
    <source>
        <dbReference type="Proteomes" id="UP001627154"/>
    </source>
</evidence>
<organism evidence="1 2">
    <name type="scientific">Trichogramma kaykai</name>
    <dbReference type="NCBI Taxonomy" id="54128"/>
    <lineage>
        <taxon>Eukaryota</taxon>
        <taxon>Metazoa</taxon>
        <taxon>Ecdysozoa</taxon>
        <taxon>Arthropoda</taxon>
        <taxon>Hexapoda</taxon>
        <taxon>Insecta</taxon>
        <taxon>Pterygota</taxon>
        <taxon>Neoptera</taxon>
        <taxon>Endopterygota</taxon>
        <taxon>Hymenoptera</taxon>
        <taxon>Apocrita</taxon>
        <taxon>Proctotrupomorpha</taxon>
        <taxon>Chalcidoidea</taxon>
        <taxon>Trichogrammatidae</taxon>
        <taxon>Trichogramma</taxon>
    </lineage>
</organism>
<accession>A0ABD2WK06</accession>
<comment type="caution">
    <text evidence="1">The sequence shown here is derived from an EMBL/GenBank/DDBJ whole genome shotgun (WGS) entry which is preliminary data.</text>
</comment>
<gene>
    <name evidence="1" type="ORF">TKK_012651</name>
</gene>
<proteinExistence type="predicted"/>
<dbReference type="Proteomes" id="UP001627154">
    <property type="component" value="Unassembled WGS sequence"/>
</dbReference>
<protein>
    <submittedName>
        <fullName evidence="1">Uncharacterized protein</fullName>
    </submittedName>
</protein>
<name>A0ABD2WK06_9HYME</name>
<keyword evidence="2" id="KW-1185">Reference proteome</keyword>
<evidence type="ECO:0000313" key="1">
    <source>
        <dbReference type="EMBL" id="KAL3392959.1"/>
    </source>
</evidence>
<reference evidence="1 2" key="1">
    <citation type="journal article" date="2024" name="bioRxiv">
        <title>A reference genome for Trichogramma kaykai: A tiny desert-dwelling parasitoid wasp with competing sex-ratio distorters.</title>
        <authorList>
            <person name="Culotta J."/>
            <person name="Lindsey A.R."/>
        </authorList>
    </citation>
    <scope>NUCLEOTIDE SEQUENCE [LARGE SCALE GENOMIC DNA]</scope>
    <source>
        <strain evidence="1 2">KSX58</strain>
    </source>
</reference>
<dbReference type="AlphaFoldDB" id="A0ABD2WK06"/>
<dbReference type="EMBL" id="JBJJXI010000101">
    <property type="protein sequence ID" value="KAL3392959.1"/>
    <property type="molecule type" value="Genomic_DNA"/>
</dbReference>
<sequence>MSRVSQQVTARRSAACDSSVSSSQSVSLYAGFVSRRCTTQSASSSPTRPPFGVQCPCAVNIKISSVRREILFLSAVLSV</sequence>